<keyword evidence="3" id="KW-0269">Exonuclease</keyword>
<feature type="coiled-coil region" evidence="1">
    <location>
        <begin position="835"/>
        <end position="893"/>
    </location>
</feature>
<reference evidence="3 4" key="1">
    <citation type="submission" date="2015-05" db="EMBL/GenBank/DDBJ databases">
        <title>Photobacterium galathea sp. nov.</title>
        <authorList>
            <person name="Machado H."/>
            <person name="Gram L."/>
        </authorList>
    </citation>
    <scope>NUCLEOTIDE SEQUENCE [LARGE SCALE GENOMIC DNA]</scope>
    <source>
        <strain evidence="3 4">CGMCC 1.12159</strain>
    </source>
</reference>
<keyword evidence="3" id="KW-0540">Nuclease</keyword>
<dbReference type="SUPFAM" id="SSF52540">
    <property type="entry name" value="P-loop containing nucleoside triphosphate hydrolases"/>
    <property type="match status" value="2"/>
</dbReference>
<keyword evidence="1" id="KW-0175">Coiled coil</keyword>
<dbReference type="GO" id="GO:0004527">
    <property type="term" value="F:exonuclease activity"/>
    <property type="evidence" value="ECO:0007669"/>
    <property type="project" value="UniProtKB-KW"/>
</dbReference>
<organism evidence="3 4">
    <name type="scientific">Photobacterium aquae</name>
    <dbReference type="NCBI Taxonomy" id="1195763"/>
    <lineage>
        <taxon>Bacteria</taxon>
        <taxon>Pseudomonadati</taxon>
        <taxon>Pseudomonadota</taxon>
        <taxon>Gammaproteobacteria</taxon>
        <taxon>Vibrionales</taxon>
        <taxon>Vibrionaceae</taxon>
        <taxon>Photobacterium</taxon>
    </lineage>
</organism>
<dbReference type="PANTHER" id="PTHR32114:SF2">
    <property type="entry name" value="ABC TRANSPORTER ABCH.3"/>
    <property type="match status" value="1"/>
</dbReference>
<dbReference type="InterPro" id="IPR038729">
    <property type="entry name" value="Rad50/SbcC_AAA"/>
</dbReference>
<dbReference type="PATRIC" id="fig|1195763.3.peg.2292"/>
<dbReference type="PANTHER" id="PTHR32114">
    <property type="entry name" value="ABC TRANSPORTER ABCH.3"/>
    <property type="match status" value="1"/>
</dbReference>
<dbReference type="STRING" id="1195763.ABT56_10930"/>
<evidence type="ECO:0000313" key="3">
    <source>
        <dbReference type="EMBL" id="KLV06025.1"/>
    </source>
</evidence>
<name>A0A0J1H2K0_9GAMM</name>
<sequence length="1265" mass="141781">MKILALRGENLASLQSQFEIDFAGGRLGDAGLFAITGKTGAGKSTLLDAICLALFDRIPRLQSNKKNDAEIGRDDDDNRIKANDVRSILSRGKGEGFAEVDFVANDGSHWRAHWHVRRARGRAEGKIQAAEQWLENIETGQRFAGKKQELQAEIEKLIGLSFDQFRRAVMLPQGEFAAFLKAGADERAALLERMTGGEIYGRLSIAAHERAKDEKLKLTQLQGKLGDIALLTDEERDALNAQLAIAREQVRSQQQKLEQLKQHQDVLVNAEKLTHRIGESEQQLEQAKQAHQLAEPRYRQLNQYEQALPARGDFTLLSQAQQQVIKWQQTLQSATTELTEKQQQQGQLQNQVAQSQQQLAQKQQVFVELEPKLKQAASIEQKRDGLLQQSAELEQQLASLNKALTAQREQLASQQQQQYAAQSQQQQVMAALAQTQGVKALAEQQNAIKDNISQFQQAQNQITQLQADIKLRETTLATVTQQQIQLDKQLSALDQQKQQLTEQTAAHDLTALEQLQDQERQHYAAYQQLSSKLKESLFGLDKWHGLLQQRDKLQLQQQGLANSVATSEQRLGGLAPELLQLDAQHKEVEFQLNQSRAVMSLTDYREQLVEGEPCPLCGSAEHPYQQHNPQVESIISQQQQRLQQLAQQRQDAHAEQHQLTLSVAQDKQRQIELEQDIVGLNNTIQTLVDQQQCLWTELMAVDLDAITLAEIVLSVASDLVQLSDYQANWSHALEGAQAQMLQIKVQGEQRKVLIEEVKTQQLQLQQLTKQEAELKEQCYLLTQQQTQAQEQLNAFTAQANNLQNVVAERQQALMAIYGNDTWLNALAQQGKAGFIADLEGQIQQYQSNLEQQQRLDKQLTELAPVLATLTNSVQHGEQQIDEITAKATRLAKEQQACWQQRIDLIGEQPLDTIERSAKADIDAQQQHCQQLQTQLSQLAEVIAAELTRQQNATQQLAESDAAQQKLHQVWQAWLEKLALTEAELTALLSKDDAWLQQERNELKQLEQAVSQGETIVKERQQAQQDYQPTTELAKQWFSEHNISDDTSDQQQLFTQWQTEKSQFDDQVFQFRQRLELGEQAEKQAGALRTALAAQQTQTELWMEMSDLIGSASGNKFRTLAQGLTLQQLVINANEHLYELAPRYALQPVPGSPLALQVIDHDMGDEVRSVESLSGGESFLVSLALALALASLAADTRQLGSLFIDEGFGTLDPDSLELALSCLDALQADGRQIGVISHVGTLVERIGVQVAVDAMGGGRSRVTVMG</sequence>
<feature type="coiled-coil region" evidence="1">
    <location>
        <begin position="236"/>
        <end position="290"/>
    </location>
</feature>
<protein>
    <submittedName>
        <fullName evidence="3">Exonuclease SbcC</fullName>
    </submittedName>
</protein>
<accession>A0A0J1H2K0</accession>
<dbReference type="AlphaFoldDB" id="A0A0J1H2K0"/>
<feature type="coiled-coil region" evidence="1">
    <location>
        <begin position="750"/>
        <end position="805"/>
    </location>
</feature>
<feature type="domain" description="Rad50/SbcC-type AAA" evidence="2">
    <location>
        <begin position="6"/>
        <end position="262"/>
    </location>
</feature>
<keyword evidence="4" id="KW-1185">Reference proteome</keyword>
<dbReference type="GO" id="GO:0016887">
    <property type="term" value="F:ATP hydrolysis activity"/>
    <property type="evidence" value="ECO:0007669"/>
    <property type="project" value="InterPro"/>
</dbReference>
<evidence type="ECO:0000259" key="2">
    <source>
        <dbReference type="Pfam" id="PF13476"/>
    </source>
</evidence>
<dbReference type="InterPro" id="IPR027417">
    <property type="entry name" value="P-loop_NTPase"/>
</dbReference>
<feature type="coiled-coil region" evidence="1">
    <location>
        <begin position="317"/>
        <end position="417"/>
    </location>
</feature>
<dbReference type="Pfam" id="PF13476">
    <property type="entry name" value="AAA_23"/>
    <property type="match status" value="1"/>
</dbReference>
<dbReference type="EMBL" id="LDOT01000012">
    <property type="protein sequence ID" value="KLV06025.1"/>
    <property type="molecule type" value="Genomic_DNA"/>
</dbReference>
<gene>
    <name evidence="3" type="ORF">ABT56_10930</name>
</gene>
<keyword evidence="3" id="KW-0378">Hydrolase</keyword>
<dbReference type="Gene3D" id="3.40.50.300">
    <property type="entry name" value="P-loop containing nucleotide triphosphate hydrolases"/>
    <property type="match status" value="2"/>
</dbReference>
<proteinExistence type="predicted"/>
<dbReference type="GO" id="GO:0006302">
    <property type="term" value="P:double-strand break repair"/>
    <property type="evidence" value="ECO:0007669"/>
    <property type="project" value="InterPro"/>
</dbReference>
<dbReference type="RefSeq" id="WP_047878887.1">
    <property type="nucleotide sequence ID" value="NZ_LDOT01000012.1"/>
</dbReference>
<feature type="coiled-coil region" evidence="1">
    <location>
        <begin position="441"/>
        <end position="532"/>
    </location>
</feature>
<evidence type="ECO:0000313" key="4">
    <source>
        <dbReference type="Proteomes" id="UP000036097"/>
    </source>
</evidence>
<dbReference type="Proteomes" id="UP000036097">
    <property type="component" value="Unassembled WGS sequence"/>
</dbReference>
<comment type="caution">
    <text evidence="3">The sequence shown here is derived from an EMBL/GenBank/DDBJ whole genome shotgun (WGS) entry which is preliminary data.</text>
</comment>
<dbReference type="OrthoDB" id="9795626at2"/>
<dbReference type="Pfam" id="PF13558">
    <property type="entry name" value="SbcC_Walker_B"/>
    <property type="match status" value="1"/>
</dbReference>
<evidence type="ECO:0000256" key="1">
    <source>
        <dbReference type="SAM" id="Coils"/>
    </source>
</evidence>